<dbReference type="Proteomes" id="UP000184485">
    <property type="component" value="Unassembled WGS sequence"/>
</dbReference>
<dbReference type="AlphaFoldDB" id="A0A1M4YI86"/>
<reference evidence="1 2" key="1">
    <citation type="submission" date="2016-11" db="EMBL/GenBank/DDBJ databases">
        <authorList>
            <person name="Jaros S."/>
            <person name="Januszkiewicz K."/>
            <person name="Wedrychowicz H."/>
        </authorList>
    </citation>
    <scope>NUCLEOTIDE SEQUENCE [LARGE SCALE GENOMIC DNA]</scope>
    <source>
        <strain evidence="1 2">DSM 19436</strain>
    </source>
</reference>
<organism evidence="1 2">
    <name type="scientific">Kaistia soli DSM 19436</name>
    <dbReference type="NCBI Taxonomy" id="1122133"/>
    <lineage>
        <taxon>Bacteria</taxon>
        <taxon>Pseudomonadati</taxon>
        <taxon>Pseudomonadota</taxon>
        <taxon>Alphaproteobacteria</taxon>
        <taxon>Hyphomicrobiales</taxon>
        <taxon>Kaistiaceae</taxon>
        <taxon>Kaistia</taxon>
    </lineage>
</organism>
<accession>A0A1M4YI86</accession>
<protein>
    <submittedName>
        <fullName evidence="1">Uncharacterized protein</fullName>
    </submittedName>
</protein>
<name>A0A1M4YI86_9HYPH</name>
<keyword evidence="2" id="KW-1185">Reference proteome</keyword>
<dbReference type="STRING" id="1122133.SAMN02745157_1530"/>
<evidence type="ECO:0000313" key="1">
    <source>
        <dbReference type="EMBL" id="SHF05515.1"/>
    </source>
</evidence>
<dbReference type="EMBL" id="FQUP01000001">
    <property type="protein sequence ID" value="SHF05515.1"/>
    <property type="molecule type" value="Genomic_DNA"/>
</dbReference>
<proteinExistence type="predicted"/>
<evidence type="ECO:0000313" key="2">
    <source>
        <dbReference type="Proteomes" id="UP000184485"/>
    </source>
</evidence>
<sequence length="49" mass="5111">MMGVGDPMGLSIGEWTAICAGWDKAHGRTSDQPPSEDEFDAAVMAARGS</sequence>
<gene>
    <name evidence="1" type="ORF">SAMN02745157_1530</name>
</gene>